<sequence>MDHINRLFPHLQEYRLPPHLANPKHSILGAYGKQIEPHWKDFIRYYSDEDAKTKFNADTAITFTIALDSNIYYKGKYGYLDALFVMKVFLTITCITQKKQREISPV</sequence>
<keyword evidence="2" id="KW-1185">Reference proteome</keyword>
<name>A0ABW6BK25_9SPHI</name>
<evidence type="ECO:0000313" key="1">
    <source>
        <dbReference type="EMBL" id="MFD2969831.1"/>
    </source>
</evidence>
<evidence type="ECO:0000313" key="2">
    <source>
        <dbReference type="Proteomes" id="UP001597525"/>
    </source>
</evidence>
<reference evidence="2" key="1">
    <citation type="journal article" date="2019" name="Int. J. Syst. Evol. Microbiol.">
        <title>The Global Catalogue of Microorganisms (GCM) 10K type strain sequencing project: providing services to taxonomists for standard genome sequencing and annotation.</title>
        <authorList>
            <consortium name="The Broad Institute Genomics Platform"/>
            <consortium name="The Broad Institute Genome Sequencing Center for Infectious Disease"/>
            <person name="Wu L."/>
            <person name="Ma J."/>
        </authorList>
    </citation>
    <scope>NUCLEOTIDE SEQUENCE [LARGE SCALE GENOMIC DNA]</scope>
    <source>
        <strain evidence="2">KCTC 22814</strain>
    </source>
</reference>
<protein>
    <submittedName>
        <fullName evidence="1">Uncharacterized protein</fullName>
    </submittedName>
</protein>
<dbReference type="Proteomes" id="UP001597525">
    <property type="component" value="Unassembled WGS sequence"/>
</dbReference>
<dbReference type="EMBL" id="JBHUPB010000015">
    <property type="protein sequence ID" value="MFD2969831.1"/>
    <property type="molecule type" value="Genomic_DNA"/>
</dbReference>
<proteinExistence type="predicted"/>
<accession>A0ABW6BK25</accession>
<comment type="caution">
    <text evidence="1">The sequence shown here is derived from an EMBL/GenBank/DDBJ whole genome shotgun (WGS) entry which is preliminary data.</text>
</comment>
<dbReference type="RefSeq" id="WP_320183320.1">
    <property type="nucleotide sequence ID" value="NZ_CP138332.1"/>
</dbReference>
<gene>
    <name evidence="1" type="ORF">ACFS7Y_20755</name>
</gene>
<organism evidence="1 2">
    <name type="scientific">Sphingobacterium bambusae</name>
    <dbReference type="NCBI Taxonomy" id="662858"/>
    <lineage>
        <taxon>Bacteria</taxon>
        <taxon>Pseudomonadati</taxon>
        <taxon>Bacteroidota</taxon>
        <taxon>Sphingobacteriia</taxon>
        <taxon>Sphingobacteriales</taxon>
        <taxon>Sphingobacteriaceae</taxon>
        <taxon>Sphingobacterium</taxon>
    </lineage>
</organism>